<evidence type="ECO:0000256" key="2">
    <source>
        <dbReference type="ARBA" id="ARBA00009477"/>
    </source>
</evidence>
<dbReference type="InterPro" id="IPR050739">
    <property type="entry name" value="MFP"/>
</dbReference>
<evidence type="ECO:0000256" key="5">
    <source>
        <dbReference type="ARBA" id="ARBA00022519"/>
    </source>
</evidence>
<comment type="similarity">
    <text evidence="2 9">Belongs to the membrane fusion protein (MFP) (TC 8.A.1) family.</text>
</comment>
<evidence type="ECO:0000256" key="8">
    <source>
        <dbReference type="ARBA" id="ARBA00023136"/>
    </source>
</evidence>
<name>A0A437LXN4_9SPHN</name>
<dbReference type="NCBIfam" id="TIGR01843">
    <property type="entry name" value="type_I_hlyD"/>
    <property type="match status" value="1"/>
</dbReference>
<dbReference type="Proteomes" id="UP000282971">
    <property type="component" value="Unassembled WGS sequence"/>
</dbReference>
<keyword evidence="5 9" id="KW-0997">Cell inner membrane</keyword>
<feature type="domain" description="AprE-like beta-barrel" evidence="11">
    <location>
        <begin position="337"/>
        <end position="418"/>
    </location>
</feature>
<dbReference type="PANTHER" id="PTHR30386:SF17">
    <property type="entry name" value="ALKALINE PROTEASE SECRETION PROTEIN APRE"/>
    <property type="match status" value="1"/>
</dbReference>
<dbReference type="GO" id="GO:0015031">
    <property type="term" value="P:protein transport"/>
    <property type="evidence" value="ECO:0007669"/>
    <property type="project" value="InterPro"/>
</dbReference>
<accession>A0A437LXN4</accession>
<dbReference type="PANTHER" id="PTHR30386">
    <property type="entry name" value="MEMBRANE FUSION SUBUNIT OF EMRAB-TOLC MULTIDRUG EFFLUX PUMP"/>
    <property type="match status" value="1"/>
</dbReference>
<gene>
    <name evidence="12" type="ORF">EOD43_17865</name>
</gene>
<feature type="transmembrane region" description="Helical" evidence="9">
    <location>
        <begin position="31"/>
        <end position="49"/>
    </location>
</feature>
<protein>
    <recommendedName>
        <fullName evidence="9">Membrane fusion protein (MFP) family protein</fullName>
    </recommendedName>
</protein>
<proteinExistence type="inferred from homology"/>
<dbReference type="EMBL" id="SACN01000003">
    <property type="protein sequence ID" value="RVT90171.1"/>
    <property type="molecule type" value="Genomic_DNA"/>
</dbReference>
<keyword evidence="6 9" id="KW-0812">Transmembrane</keyword>
<keyword evidence="8 9" id="KW-0472">Membrane</keyword>
<dbReference type="Pfam" id="PF26002">
    <property type="entry name" value="Beta-barrel_AprE"/>
    <property type="match status" value="1"/>
</dbReference>
<comment type="subcellular location">
    <subcellularLocation>
        <location evidence="1 9">Cell inner membrane</location>
        <topology evidence="1 9">Single-pass membrane protein</topology>
    </subcellularLocation>
</comment>
<dbReference type="GO" id="GO:0005886">
    <property type="term" value="C:plasma membrane"/>
    <property type="evidence" value="ECO:0007669"/>
    <property type="project" value="UniProtKB-SubCell"/>
</dbReference>
<evidence type="ECO:0000313" key="12">
    <source>
        <dbReference type="EMBL" id="RVT90171.1"/>
    </source>
</evidence>
<dbReference type="InterPro" id="IPR058781">
    <property type="entry name" value="HH_AprE-like"/>
</dbReference>
<keyword evidence="4 9" id="KW-1003">Cell membrane</keyword>
<sequence length="453" mass="48679">MFHDVHLVRQGATGAFQAPAPLPDLRFEKRLGFGVVIGTICALLVWASLARLDAAIAMIGQIKVAGDRQSVQTLSGGNIASIAVVDGQKVAKGQLLLTLSGDAAAAQERSLATRVIAAYAQIARLEAELGGREITTPRELEILTGADAKEAEQAMSLARSELQAARATDQTRAALLSQQVAQINEQVVGRARRKETTQRQIELSRKELGGIEALAAKGYATQTRVVGLQRAVAALQGDAASQEAEIAGLQSNKGSARLQLLQWRRDADQQRTIDLRAARTELQTLLPQWSSARDVVARSRIVAPVAGTVMNLHVRAAGQVAAPGETLLEVVPQDRSLTIEAKTGVEEINDLHEGAKATVEIVGLHGRTGKLVEGKIEAISPDSSVDERSGRSFFKVQIRVPASELARVQRDARLTQGIRPGSTAIVHVNLYKRTALQYWLEPLFQAFSPGIRP</sequence>
<reference evidence="12 13" key="1">
    <citation type="submission" date="2019-01" db="EMBL/GenBank/DDBJ databases">
        <authorList>
            <person name="Chen W.-M."/>
        </authorList>
    </citation>
    <scope>NUCLEOTIDE SEQUENCE [LARGE SCALE GENOMIC DNA]</scope>
    <source>
        <strain evidence="12 13">CCP-7</strain>
    </source>
</reference>
<evidence type="ECO:0000259" key="11">
    <source>
        <dbReference type="Pfam" id="PF26002"/>
    </source>
</evidence>
<dbReference type="PRINTS" id="PR01490">
    <property type="entry name" value="RTXTOXIND"/>
</dbReference>
<dbReference type="Gene3D" id="2.40.30.170">
    <property type="match status" value="1"/>
</dbReference>
<comment type="caution">
    <text evidence="12">The sequence shown here is derived from an EMBL/GenBank/DDBJ whole genome shotgun (WGS) entry which is preliminary data.</text>
</comment>
<evidence type="ECO:0000256" key="3">
    <source>
        <dbReference type="ARBA" id="ARBA00022448"/>
    </source>
</evidence>
<organism evidence="12 13">
    <name type="scientific">Sphingomonas crocodyli</name>
    <dbReference type="NCBI Taxonomy" id="1979270"/>
    <lineage>
        <taxon>Bacteria</taxon>
        <taxon>Pseudomonadati</taxon>
        <taxon>Pseudomonadota</taxon>
        <taxon>Alphaproteobacteria</taxon>
        <taxon>Sphingomonadales</taxon>
        <taxon>Sphingomonadaceae</taxon>
        <taxon>Sphingomonas</taxon>
    </lineage>
</organism>
<evidence type="ECO:0000256" key="4">
    <source>
        <dbReference type="ARBA" id="ARBA00022475"/>
    </source>
</evidence>
<keyword evidence="3 9" id="KW-0813">Transport</keyword>
<dbReference type="Pfam" id="PF25994">
    <property type="entry name" value="HH_AprE"/>
    <property type="match status" value="1"/>
</dbReference>
<evidence type="ECO:0000256" key="7">
    <source>
        <dbReference type="ARBA" id="ARBA00022989"/>
    </source>
</evidence>
<evidence type="ECO:0000313" key="13">
    <source>
        <dbReference type="Proteomes" id="UP000282971"/>
    </source>
</evidence>
<feature type="domain" description="AprE-like long alpha-helical hairpin" evidence="10">
    <location>
        <begin position="104"/>
        <end position="295"/>
    </location>
</feature>
<dbReference type="OrthoDB" id="9810980at2"/>
<dbReference type="InterPro" id="IPR058982">
    <property type="entry name" value="Beta-barrel_AprE"/>
</dbReference>
<evidence type="ECO:0000256" key="1">
    <source>
        <dbReference type="ARBA" id="ARBA00004377"/>
    </source>
</evidence>
<dbReference type="InterPro" id="IPR010129">
    <property type="entry name" value="T1SS_HlyD"/>
</dbReference>
<evidence type="ECO:0000256" key="9">
    <source>
        <dbReference type="RuleBase" id="RU365093"/>
    </source>
</evidence>
<evidence type="ECO:0000256" key="6">
    <source>
        <dbReference type="ARBA" id="ARBA00022692"/>
    </source>
</evidence>
<keyword evidence="13" id="KW-1185">Reference proteome</keyword>
<evidence type="ECO:0000259" key="10">
    <source>
        <dbReference type="Pfam" id="PF25994"/>
    </source>
</evidence>
<dbReference type="RefSeq" id="WP_127745423.1">
    <property type="nucleotide sequence ID" value="NZ_SACN01000003.1"/>
</dbReference>
<keyword evidence="7 9" id="KW-1133">Transmembrane helix</keyword>
<dbReference type="AlphaFoldDB" id="A0A437LXN4"/>